<gene>
    <name evidence="10" type="primary">SSU1</name>
    <name evidence="10" type="ORF">H2201_007525</name>
</gene>
<feature type="compositionally biased region" description="Polar residues" evidence="8">
    <location>
        <begin position="62"/>
        <end position="85"/>
    </location>
</feature>
<reference evidence="10" key="1">
    <citation type="submission" date="2022-10" db="EMBL/GenBank/DDBJ databases">
        <title>Culturing micro-colonial fungi from biological soil crusts in the Mojave desert and describing Neophaeococcomyces mojavensis, and introducing the new genera and species Taxawa tesnikishii.</title>
        <authorList>
            <person name="Kurbessoian T."/>
            <person name="Stajich J.E."/>
        </authorList>
    </citation>
    <scope>NUCLEOTIDE SEQUENCE</scope>
    <source>
        <strain evidence="10">TK_1</strain>
    </source>
</reference>
<feature type="region of interest" description="Disordered" evidence="8">
    <location>
        <begin position="62"/>
        <end position="96"/>
    </location>
</feature>
<feature type="compositionally biased region" description="Basic residues" evidence="8">
    <location>
        <begin position="87"/>
        <end position="96"/>
    </location>
</feature>
<evidence type="ECO:0000256" key="6">
    <source>
        <dbReference type="ARBA" id="ARBA00022989"/>
    </source>
</evidence>
<feature type="transmembrane region" description="Helical" evidence="9">
    <location>
        <begin position="241"/>
        <end position="260"/>
    </location>
</feature>
<dbReference type="InterPro" id="IPR051629">
    <property type="entry name" value="Sulfite_efflux_TDT"/>
</dbReference>
<feature type="compositionally biased region" description="Polar residues" evidence="8">
    <location>
        <begin position="625"/>
        <end position="652"/>
    </location>
</feature>
<dbReference type="EMBL" id="JAPDRL010000080">
    <property type="protein sequence ID" value="KAJ9659003.1"/>
    <property type="molecule type" value="Genomic_DNA"/>
</dbReference>
<evidence type="ECO:0000256" key="9">
    <source>
        <dbReference type="SAM" id="Phobius"/>
    </source>
</evidence>
<dbReference type="Proteomes" id="UP001172684">
    <property type="component" value="Unassembled WGS sequence"/>
</dbReference>
<evidence type="ECO:0000256" key="8">
    <source>
        <dbReference type="SAM" id="MobiDB-lite"/>
    </source>
</evidence>
<evidence type="ECO:0000256" key="1">
    <source>
        <dbReference type="ARBA" id="ARBA00004651"/>
    </source>
</evidence>
<feature type="transmembrane region" description="Helical" evidence="9">
    <location>
        <begin position="471"/>
        <end position="496"/>
    </location>
</feature>
<keyword evidence="6 9" id="KW-1133">Transmembrane helix</keyword>
<evidence type="ECO:0000256" key="4">
    <source>
        <dbReference type="ARBA" id="ARBA00022475"/>
    </source>
</evidence>
<comment type="subcellular location">
    <subcellularLocation>
        <location evidence="1">Cell membrane</location>
        <topology evidence="1">Multi-pass membrane protein</topology>
    </subcellularLocation>
</comment>
<feature type="transmembrane region" description="Helical" evidence="9">
    <location>
        <begin position="416"/>
        <end position="437"/>
    </location>
</feature>
<evidence type="ECO:0000256" key="5">
    <source>
        <dbReference type="ARBA" id="ARBA00022692"/>
    </source>
</evidence>
<feature type="transmembrane region" description="Helical" evidence="9">
    <location>
        <begin position="343"/>
        <end position="366"/>
    </location>
</feature>
<dbReference type="PANTHER" id="PTHR31686:SF1">
    <property type="entry name" value="SULFITE EFFLUX PUMP SSU1"/>
    <property type="match status" value="1"/>
</dbReference>
<sequence>MNAHEKAFFDIPKFKKYGFIVNDNATTVSEFHRLAADRKWKVGGKLWRKQWRECYKTDYQTTKPAAGNQPQRSSSGQGVLQQARPQHSLKKPSQHHQAKLEDGVKLGYFESFTDFVPDPTDSLASEFKRLAIHKKWATDSDKYHHNRRLAYADQFGQYFGTDATKLENFQRLCVEVGIDPPPLSITQCKKALKGVLVNLVNLVDSRRTGEPIKQFDTFKEFRRYTFNGRVFPKDEAKEDTFLKVLLHILLFALFTSFLITRYIRHPILMKKTITEFPNSSYLGAIPIALNTIIVGLVSYYNYRDSAVWAAFVLYWISIVLTLAVGFGLLIIQMTKQEEHSISDVAGLWLMTAVPMIVTSAVGANMLPYLQLISPKVAMLALVASFLLWSLGLVLVHLILACYFWRLISYKLPPNQLLASGFLSLAPLGQSALAAQQFSIYLSNYLRNSGYAPTQSQLPPVSDTVLLSTGMAIHWLGIITSLFLLAHATFWLVQATASVLIRMPKKFNIGMWSFTFPLGSYANAWSYLSRDLRNEGMRGWAATTTVAVLLIWLFCATMTAYLGFWKGDLFSAPGLENWVSKEIHDDNEDDGGRQQGGGKRYHYNGTYAISRPGIPDEEDGREGVNGNANGQSTSTEQNGSANQRQNGSDSSPS</sequence>
<comment type="similarity">
    <text evidence="2">Belongs to the tellurite-resistance/dicarboxylate transporter (TDT) family.</text>
</comment>
<dbReference type="InterPro" id="IPR038665">
    <property type="entry name" value="Voltage-dep_anion_channel_sf"/>
</dbReference>
<feature type="transmembrane region" description="Helical" evidence="9">
    <location>
        <begin position="281"/>
        <end position="300"/>
    </location>
</feature>
<evidence type="ECO:0000313" key="10">
    <source>
        <dbReference type="EMBL" id="KAJ9659003.1"/>
    </source>
</evidence>
<feature type="transmembrane region" description="Helical" evidence="9">
    <location>
        <begin position="306"/>
        <end position="331"/>
    </location>
</feature>
<protein>
    <submittedName>
        <fullName evidence="10">Plasma membrane sulfite pump involved in sulfite metabolism</fullName>
    </submittedName>
</protein>
<comment type="caution">
    <text evidence="10">The sequence shown here is derived from an EMBL/GenBank/DDBJ whole genome shotgun (WGS) entry which is preliminary data.</text>
</comment>
<keyword evidence="3" id="KW-0813">Transport</keyword>
<dbReference type="InterPro" id="IPR004695">
    <property type="entry name" value="SLAC1/Mae1/Ssu1/TehA"/>
</dbReference>
<dbReference type="Pfam" id="PF03595">
    <property type="entry name" value="SLAC1"/>
    <property type="match status" value="1"/>
</dbReference>
<evidence type="ECO:0000256" key="7">
    <source>
        <dbReference type="ARBA" id="ARBA00023136"/>
    </source>
</evidence>
<dbReference type="Gene3D" id="1.50.10.150">
    <property type="entry name" value="Voltage-dependent anion channel"/>
    <property type="match status" value="1"/>
</dbReference>
<keyword evidence="4" id="KW-1003">Cell membrane</keyword>
<dbReference type="PANTHER" id="PTHR31686">
    <property type="match status" value="1"/>
</dbReference>
<name>A0ABQ9NQH6_9PEZI</name>
<feature type="transmembrane region" description="Helical" evidence="9">
    <location>
        <begin position="508"/>
        <end position="527"/>
    </location>
</feature>
<feature type="transmembrane region" description="Helical" evidence="9">
    <location>
        <begin position="539"/>
        <end position="563"/>
    </location>
</feature>
<evidence type="ECO:0000256" key="3">
    <source>
        <dbReference type="ARBA" id="ARBA00022448"/>
    </source>
</evidence>
<organism evidence="10 11">
    <name type="scientific">Coniosporium apollinis</name>
    <dbReference type="NCBI Taxonomy" id="61459"/>
    <lineage>
        <taxon>Eukaryota</taxon>
        <taxon>Fungi</taxon>
        <taxon>Dikarya</taxon>
        <taxon>Ascomycota</taxon>
        <taxon>Pezizomycotina</taxon>
        <taxon>Dothideomycetes</taxon>
        <taxon>Dothideomycetes incertae sedis</taxon>
        <taxon>Coniosporium</taxon>
    </lineage>
</organism>
<keyword evidence="5 9" id="KW-0812">Transmembrane</keyword>
<proteinExistence type="inferred from homology"/>
<keyword evidence="7 9" id="KW-0472">Membrane</keyword>
<keyword evidence="11" id="KW-1185">Reference proteome</keyword>
<feature type="region of interest" description="Disordered" evidence="8">
    <location>
        <begin position="582"/>
        <end position="652"/>
    </location>
</feature>
<feature type="transmembrane region" description="Helical" evidence="9">
    <location>
        <begin position="378"/>
        <end position="404"/>
    </location>
</feature>
<accession>A0ABQ9NQH6</accession>
<evidence type="ECO:0000256" key="2">
    <source>
        <dbReference type="ARBA" id="ARBA00008566"/>
    </source>
</evidence>
<evidence type="ECO:0000313" key="11">
    <source>
        <dbReference type="Proteomes" id="UP001172684"/>
    </source>
</evidence>